<feature type="non-terminal residue" evidence="2">
    <location>
        <position position="1"/>
    </location>
</feature>
<reference evidence="2" key="1">
    <citation type="journal article" date="2014" name="Front. Microbiol.">
        <title>High frequency of phylogenetically diverse reductive dehalogenase-homologous genes in deep subseafloor sedimentary metagenomes.</title>
        <authorList>
            <person name="Kawai M."/>
            <person name="Futagami T."/>
            <person name="Toyoda A."/>
            <person name="Takaki Y."/>
            <person name="Nishi S."/>
            <person name="Hori S."/>
            <person name="Arai W."/>
            <person name="Tsubouchi T."/>
            <person name="Morono Y."/>
            <person name="Uchiyama I."/>
            <person name="Ito T."/>
            <person name="Fujiyama A."/>
            <person name="Inagaki F."/>
            <person name="Takami H."/>
        </authorList>
    </citation>
    <scope>NUCLEOTIDE SEQUENCE</scope>
    <source>
        <strain evidence="2">Expedition CK06-06</strain>
    </source>
</reference>
<evidence type="ECO:0000259" key="1">
    <source>
        <dbReference type="Pfam" id="PF01882"/>
    </source>
</evidence>
<gene>
    <name evidence="2" type="ORF">S03H2_51381</name>
</gene>
<sequence>LVDASSSMVFEGKLARAKQLAAAFGVMGLLGAERVSAYCFNSSESAPERLAPCVGRASMMKLFRFMERVEGGGDEPVEAGIESSLKYHAGRGVAVVLSDFLTFGDVRRAFNLIFNAGLEVFAVQVLAPAEIDPDVTGDVRLVDSETSGNLDVSSAGDLLDLYQEYRVAYEGQLAVLSQQRSGRFVSISSEDRLEWVLFDLFRRRGWLR</sequence>
<dbReference type="InterPro" id="IPR036465">
    <property type="entry name" value="vWFA_dom_sf"/>
</dbReference>
<dbReference type="EMBL" id="BARU01032594">
    <property type="protein sequence ID" value="GAH72870.1"/>
    <property type="molecule type" value="Genomic_DNA"/>
</dbReference>
<name>X1IUC2_9ZZZZ</name>
<dbReference type="Pfam" id="PF01882">
    <property type="entry name" value="DUF58"/>
    <property type="match status" value="1"/>
</dbReference>
<proteinExistence type="predicted"/>
<dbReference type="AlphaFoldDB" id="X1IUC2"/>
<dbReference type="InterPro" id="IPR002881">
    <property type="entry name" value="DUF58"/>
</dbReference>
<organism evidence="2">
    <name type="scientific">marine sediment metagenome</name>
    <dbReference type="NCBI Taxonomy" id="412755"/>
    <lineage>
        <taxon>unclassified sequences</taxon>
        <taxon>metagenomes</taxon>
        <taxon>ecological metagenomes</taxon>
    </lineage>
</organism>
<comment type="caution">
    <text evidence="2">The sequence shown here is derived from an EMBL/GenBank/DDBJ whole genome shotgun (WGS) entry which is preliminary data.</text>
</comment>
<dbReference type="Gene3D" id="3.40.50.410">
    <property type="entry name" value="von Willebrand factor, type A domain"/>
    <property type="match status" value="1"/>
</dbReference>
<dbReference type="PANTHER" id="PTHR33608">
    <property type="entry name" value="BLL2464 PROTEIN"/>
    <property type="match status" value="1"/>
</dbReference>
<accession>X1IUC2</accession>
<feature type="domain" description="DUF58" evidence="1">
    <location>
        <begin position="1"/>
        <end position="154"/>
    </location>
</feature>
<dbReference type="SUPFAM" id="SSF53300">
    <property type="entry name" value="vWA-like"/>
    <property type="match status" value="1"/>
</dbReference>
<protein>
    <recommendedName>
        <fullName evidence="1">DUF58 domain-containing protein</fullName>
    </recommendedName>
</protein>
<evidence type="ECO:0000313" key="2">
    <source>
        <dbReference type="EMBL" id="GAH72870.1"/>
    </source>
</evidence>
<dbReference type="PANTHER" id="PTHR33608:SF7">
    <property type="entry name" value="DUF58 DOMAIN-CONTAINING PROTEIN"/>
    <property type="match status" value="1"/>
</dbReference>